<dbReference type="GO" id="GO:0050853">
    <property type="term" value="P:B cell receptor signaling pathway"/>
    <property type="evidence" value="ECO:0007669"/>
    <property type="project" value="InterPro"/>
</dbReference>
<evidence type="ECO:0000313" key="4">
    <source>
        <dbReference type="Proteomes" id="UP000016666"/>
    </source>
</evidence>
<evidence type="ECO:0000313" key="3">
    <source>
        <dbReference type="Ensembl" id="ENSAPLP00000026620.1"/>
    </source>
</evidence>
<keyword evidence="2" id="KW-1133">Transmembrane helix</keyword>
<dbReference type="GO" id="GO:0019901">
    <property type="term" value="F:protein kinase binding"/>
    <property type="evidence" value="ECO:0007669"/>
    <property type="project" value="TreeGrafter"/>
</dbReference>
<reference evidence="3" key="3">
    <citation type="submission" date="2025-09" db="UniProtKB">
        <authorList>
            <consortium name="Ensembl"/>
        </authorList>
    </citation>
    <scope>IDENTIFICATION</scope>
</reference>
<keyword evidence="2" id="KW-0472">Membrane</keyword>
<dbReference type="GeneTree" id="ENSGT00960000189689"/>
<reference evidence="3 4" key="1">
    <citation type="submission" date="2017-10" db="EMBL/GenBank/DDBJ databases">
        <title>A new Pekin duck reference genome.</title>
        <authorList>
            <person name="Hou Z.-C."/>
            <person name="Zhou Z.-K."/>
            <person name="Zhu F."/>
            <person name="Hou S.-S."/>
        </authorList>
    </citation>
    <scope>NUCLEOTIDE SEQUENCE [LARGE SCALE GENOMIC DNA]</scope>
</reference>
<dbReference type="GO" id="GO:0050852">
    <property type="term" value="P:T cell receptor signaling pathway"/>
    <property type="evidence" value="ECO:0007669"/>
    <property type="project" value="InterPro"/>
</dbReference>
<evidence type="ECO:0000256" key="1">
    <source>
        <dbReference type="SAM" id="MobiDB-lite"/>
    </source>
</evidence>
<sequence length="107" mass="11362">MALVHGEGLPGPPLLPALLAALALLGLLVYVGALCAACRRYAPHPQHWGQSLIPACPPPQSLLRQTQLRSLSKSDTKLHELYRVKARDDSESTGQPGFPPTLGPPGL</sequence>
<name>A0A493TLZ6_ANAPP</name>
<keyword evidence="4" id="KW-1185">Reference proteome</keyword>
<reference evidence="3" key="2">
    <citation type="submission" date="2025-08" db="UniProtKB">
        <authorList>
            <consortium name="Ensembl"/>
        </authorList>
    </citation>
    <scope>IDENTIFICATION</scope>
</reference>
<accession>A0A493TLZ6</accession>
<feature type="compositionally biased region" description="Pro residues" evidence="1">
    <location>
        <begin position="97"/>
        <end position="107"/>
    </location>
</feature>
<evidence type="ECO:0000256" key="2">
    <source>
        <dbReference type="SAM" id="Phobius"/>
    </source>
</evidence>
<dbReference type="AlphaFoldDB" id="A0A493TLZ6"/>
<dbReference type="Ensembl" id="ENSAPLT00000036478.1">
    <property type="protein sequence ID" value="ENSAPLP00000026620.1"/>
    <property type="gene ID" value="ENSAPLG00000029497.1"/>
</dbReference>
<keyword evidence="2" id="KW-0812">Transmembrane</keyword>
<dbReference type="InterPro" id="IPR026072">
    <property type="entry name" value="Lime1"/>
</dbReference>
<dbReference type="GO" id="GO:0019815">
    <property type="term" value="C:B cell receptor complex"/>
    <property type="evidence" value="ECO:0007669"/>
    <property type="project" value="TreeGrafter"/>
</dbReference>
<organism evidence="3 4">
    <name type="scientific">Anas platyrhynchos platyrhynchos</name>
    <name type="common">Northern mallard</name>
    <dbReference type="NCBI Taxonomy" id="8840"/>
    <lineage>
        <taxon>Eukaryota</taxon>
        <taxon>Metazoa</taxon>
        <taxon>Chordata</taxon>
        <taxon>Craniata</taxon>
        <taxon>Vertebrata</taxon>
        <taxon>Euteleostomi</taxon>
        <taxon>Archelosauria</taxon>
        <taxon>Archosauria</taxon>
        <taxon>Dinosauria</taxon>
        <taxon>Saurischia</taxon>
        <taxon>Theropoda</taxon>
        <taxon>Coelurosauria</taxon>
        <taxon>Aves</taxon>
        <taxon>Neognathae</taxon>
        <taxon>Galloanserae</taxon>
        <taxon>Anseriformes</taxon>
        <taxon>Anatidae</taxon>
        <taxon>Anatinae</taxon>
        <taxon>Anas</taxon>
    </lineage>
</organism>
<dbReference type="Proteomes" id="UP000016666">
    <property type="component" value="Chromosome 21"/>
</dbReference>
<dbReference type="PANTHER" id="PTHR47740">
    <property type="entry name" value="LCK-INTERACTING TRANSMEMBRANE ADAPTER 1, LIME1"/>
    <property type="match status" value="1"/>
</dbReference>
<feature type="transmembrane region" description="Helical" evidence="2">
    <location>
        <begin position="14"/>
        <end position="37"/>
    </location>
</feature>
<feature type="region of interest" description="Disordered" evidence="1">
    <location>
        <begin position="84"/>
        <end position="107"/>
    </location>
</feature>
<proteinExistence type="predicted"/>
<dbReference type="PANTHER" id="PTHR47740:SF1">
    <property type="entry name" value="LCK-INTERACTING TRANSMEMBRANE ADAPTER 1"/>
    <property type="match status" value="1"/>
</dbReference>
<dbReference type="Pfam" id="PF15332">
    <property type="entry name" value="LIME1"/>
    <property type="match status" value="1"/>
</dbReference>
<protein>
    <submittedName>
        <fullName evidence="3">Uncharacterized protein</fullName>
    </submittedName>
</protein>